<sequence length="40" mass="4501">MDVISQLSNNLGYNQSIYLSFELDQQIMGLLVSILMSGHK</sequence>
<gene>
    <name evidence="1" type="ORF">ARTHRO_41104</name>
</gene>
<evidence type="ECO:0000313" key="2">
    <source>
        <dbReference type="Proteomes" id="UP000032946"/>
    </source>
</evidence>
<protein>
    <submittedName>
        <fullName evidence="1">Uncharacterized protein</fullName>
    </submittedName>
</protein>
<dbReference type="EMBL" id="FO818640">
    <property type="protein sequence ID" value="CDM96695.1"/>
    <property type="molecule type" value="Genomic_DNA"/>
</dbReference>
<keyword evidence="2" id="KW-1185">Reference proteome</keyword>
<reference evidence="1 2" key="1">
    <citation type="submission" date="2014-02" db="EMBL/GenBank/DDBJ databases">
        <authorList>
            <person name="Genoscope - CEA"/>
        </authorList>
    </citation>
    <scope>NUCLEOTIDE SEQUENCE [LARGE SCALE GENOMIC DNA]</scope>
    <source>
        <strain evidence="1 2">PCC 8005</strain>
    </source>
</reference>
<organism evidence="1 2">
    <name type="scientific">Limnospira indica PCC 8005</name>
    <dbReference type="NCBI Taxonomy" id="376219"/>
    <lineage>
        <taxon>Bacteria</taxon>
        <taxon>Bacillati</taxon>
        <taxon>Cyanobacteriota</taxon>
        <taxon>Cyanophyceae</taxon>
        <taxon>Oscillatoriophycideae</taxon>
        <taxon>Oscillatoriales</taxon>
        <taxon>Sirenicapillariaceae</taxon>
        <taxon>Limnospira</taxon>
    </lineage>
</organism>
<name>A0A9P1KJI0_9CYAN</name>
<dbReference type="Proteomes" id="UP000032946">
    <property type="component" value="Chromosome"/>
</dbReference>
<evidence type="ECO:0000313" key="1">
    <source>
        <dbReference type="EMBL" id="CDM96695.1"/>
    </source>
</evidence>
<accession>A0A9P1KJI0</accession>
<dbReference type="AlphaFoldDB" id="A0A9P1KJI0"/>
<proteinExistence type="predicted"/>